<sequence>MILEDWVVSDENENFQFYMSLWKKCKKIPPPEVEREEGVEAEWECLEATALGVYMSVVQALIVIPFVASIISFIIGIVAYCKREWRFLYKIAAIILIIAAVAVLVGVILFPIMFINNLPFSAFFWFGWGYGVSWAAFCFILCAAVLFLISQDKKEIYHTQKTMKL</sequence>
<feature type="transmembrane region" description="Helical" evidence="8">
    <location>
        <begin position="57"/>
        <end position="80"/>
    </location>
</feature>
<evidence type="ECO:0000256" key="1">
    <source>
        <dbReference type="ARBA" id="ARBA00004141"/>
    </source>
</evidence>
<reference evidence="9" key="2">
    <citation type="journal article" date="2008" name="Genome Biol.">
        <title>Improved genome assembly and evidence-based global gene model set for the chordate Ciona intestinalis: new insight into intron and operon populations.</title>
        <authorList>
            <person name="Satou Y."/>
            <person name="Mineta K."/>
            <person name="Ogasawara M."/>
            <person name="Sasakura Y."/>
            <person name="Shoguchi E."/>
            <person name="Ueno K."/>
            <person name="Yamada L."/>
            <person name="Matsumoto J."/>
            <person name="Wasserscheid J."/>
            <person name="Dewar K."/>
            <person name="Wiley G.B."/>
            <person name="Macmil S.L."/>
            <person name="Roe B.A."/>
            <person name="Zeller R.W."/>
            <person name="Hastings K.E."/>
            <person name="Lemaire P."/>
            <person name="Lindquist E."/>
            <person name="Endo T."/>
            <person name="Hotta K."/>
            <person name="Inaba K."/>
        </authorList>
    </citation>
    <scope>NUCLEOTIDE SEQUENCE [LARGE SCALE GENOMIC DNA]</scope>
    <source>
        <strain evidence="9">wild type</strain>
    </source>
</reference>
<dbReference type="GO" id="GO:0098609">
    <property type="term" value="P:cell-cell adhesion"/>
    <property type="evidence" value="ECO:0000318"/>
    <property type="project" value="GO_Central"/>
</dbReference>
<dbReference type="PANTHER" id="PTHR14399:SF5">
    <property type="entry name" value="CELL JUNCTION PROTEIN VAB-9"/>
    <property type="match status" value="1"/>
</dbReference>
<dbReference type="InterPro" id="IPR015664">
    <property type="entry name" value="P53_induced"/>
</dbReference>
<reference evidence="9" key="4">
    <citation type="submission" date="2025-09" db="UniProtKB">
        <authorList>
            <consortium name="Ensembl"/>
        </authorList>
    </citation>
    <scope>IDENTIFICATION</scope>
</reference>
<dbReference type="GO" id="GO:0016020">
    <property type="term" value="C:membrane"/>
    <property type="evidence" value="ECO:0007669"/>
    <property type="project" value="UniProtKB-SubCell"/>
</dbReference>
<evidence type="ECO:0000313" key="10">
    <source>
        <dbReference type="Proteomes" id="UP000008144"/>
    </source>
</evidence>
<evidence type="ECO:0000256" key="8">
    <source>
        <dbReference type="SAM" id="Phobius"/>
    </source>
</evidence>
<dbReference type="Proteomes" id="UP000008144">
    <property type="component" value="Chromosome 4"/>
</dbReference>
<evidence type="ECO:0008006" key="11">
    <source>
        <dbReference type="Google" id="ProtNLM"/>
    </source>
</evidence>
<evidence type="ECO:0000256" key="4">
    <source>
        <dbReference type="ARBA" id="ARBA00022692"/>
    </source>
</evidence>
<feature type="transmembrane region" description="Helical" evidence="8">
    <location>
        <begin position="127"/>
        <end position="149"/>
    </location>
</feature>
<comment type="subcellular location">
    <subcellularLocation>
        <location evidence="2">Cell junction</location>
    </subcellularLocation>
    <subcellularLocation>
        <location evidence="1">Membrane</location>
        <topology evidence="1">Multi-pass membrane protein</topology>
    </subcellularLocation>
</comment>
<keyword evidence="5" id="KW-0965">Cell junction</keyword>
<accession>F7BCU9</accession>
<keyword evidence="7 8" id="KW-0472">Membrane</keyword>
<name>F7BCU9_CIOIN</name>
<dbReference type="AlphaFoldDB" id="F7BCU9"/>
<keyword evidence="6 8" id="KW-1133">Transmembrane helix</keyword>
<evidence type="ECO:0000256" key="7">
    <source>
        <dbReference type="ARBA" id="ARBA00023136"/>
    </source>
</evidence>
<dbReference type="Gene3D" id="1.20.140.150">
    <property type="match status" value="1"/>
</dbReference>
<reference evidence="9" key="3">
    <citation type="submission" date="2025-08" db="UniProtKB">
        <authorList>
            <consortium name="Ensembl"/>
        </authorList>
    </citation>
    <scope>IDENTIFICATION</scope>
</reference>
<keyword evidence="10" id="KW-1185">Reference proteome</keyword>
<dbReference type="HOGENOM" id="CLU_1610177_0_0_1"/>
<dbReference type="GeneTree" id="ENSGT00530000063484"/>
<evidence type="ECO:0000256" key="5">
    <source>
        <dbReference type="ARBA" id="ARBA00022949"/>
    </source>
</evidence>
<evidence type="ECO:0000256" key="2">
    <source>
        <dbReference type="ARBA" id="ARBA00004282"/>
    </source>
</evidence>
<dbReference type="InParanoid" id="F7BCU9"/>
<dbReference type="OMA" id="PDWQIAT"/>
<dbReference type="Ensembl" id="ENSCINT00000016481.3">
    <property type="protein sequence ID" value="ENSCINP00000016481.3"/>
    <property type="gene ID" value="ENSCING00000008059.3"/>
</dbReference>
<evidence type="ECO:0000256" key="3">
    <source>
        <dbReference type="ARBA" id="ARBA00008691"/>
    </source>
</evidence>
<reference evidence="10" key="1">
    <citation type="journal article" date="2002" name="Science">
        <title>The draft genome of Ciona intestinalis: insights into chordate and vertebrate origins.</title>
        <authorList>
            <person name="Dehal P."/>
            <person name="Satou Y."/>
            <person name="Campbell R.K."/>
            <person name="Chapman J."/>
            <person name="Degnan B."/>
            <person name="De Tomaso A."/>
            <person name="Davidson B."/>
            <person name="Di Gregorio A."/>
            <person name="Gelpke M."/>
            <person name="Goodstein D.M."/>
            <person name="Harafuji N."/>
            <person name="Hastings K.E."/>
            <person name="Ho I."/>
            <person name="Hotta K."/>
            <person name="Huang W."/>
            <person name="Kawashima T."/>
            <person name="Lemaire P."/>
            <person name="Martinez D."/>
            <person name="Meinertzhagen I.A."/>
            <person name="Necula S."/>
            <person name="Nonaka M."/>
            <person name="Putnam N."/>
            <person name="Rash S."/>
            <person name="Saiga H."/>
            <person name="Satake M."/>
            <person name="Terry A."/>
            <person name="Yamada L."/>
            <person name="Wang H.G."/>
            <person name="Awazu S."/>
            <person name="Azumi K."/>
            <person name="Boore J."/>
            <person name="Branno M."/>
            <person name="Chin-Bow S."/>
            <person name="DeSantis R."/>
            <person name="Doyle S."/>
            <person name="Francino P."/>
            <person name="Keys D.N."/>
            <person name="Haga S."/>
            <person name="Hayashi H."/>
            <person name="Hino K."/>
            <person name="Imai K.S."/>
            <person name="Inaba K."/>
            <person name="Kano S."/>
            <person name="Kobayashi K."/>
            <person name="Kobayashi M."/>
            <person name="Lee B.I."/>
            <person name="Makabe K.W."/>
            <person name="Manohar C."/>
            <person name="Matassi G."/>
            <person name="Medina M."/>
            <person name="Mochizuki Y."/>
            <person name="Mount S."/>
            <person name="Morishita T."/>
            <person name="Miura S."/>
            <person name="Nakayama A."/>
            <person name="Nishizaka S."/>
            <person name="Nomoto H."/>
            <person name="Ohta F."/>
            <person name="Oishi K."/>
            <person name="Rigoutsos I."/>
            <person name="Sano M."/>
            <person name="Sasaki A."/>
            <person name="Sasakura Y."/>
            <person name="Shoguchi E."/>
            <person name="Shin-i T."/>
            <person name="Spagnuolo A."/>
            <person name="Stainier D."/>
            <person name="Suzuki M.M."/>
            <person name="Tassy O."/>
            <person name="Takatori N."/>
            <person name="Tokuoka M."/>
            <person name="Yagi K."/>
            <person name="Yoshizaki F."/>
            <person name="Wada S."/>
            <person name="Zhang C."/>
            <person name="Hyatt P.D."/>
            <person name="Larimer F."/>
            <person name="Detter C."/>
            <person name="Doggett N."/>
            <person name="Glavina T."/>
            <person name="Hawkins T."/>
            <person name="Richardson P."/>
            <person name="Lucas S."/>
            <person name="Kohara Y."/>
            <person name="Levine M."/>
            <person name="Satoh N."/>
            <person name="Rokhsar D.S."/>
        </authorList>
    </citation>
    <scope>NUCLEOTIDE SEQUENCE [LARGE SCALE GENOMIC DNA]</scope>
</reference>
<dbReference type="EMBL" id="EAAA01001889">
    <property type="status" value="NOT_ANNOTATED_CDS"/>
    <property type="molecule type" value="Genomic_DNA"/>
</dbReference>
<proteinExistence type="inferred from homology"/>
<comment type="similarity">
    <text evidence="3">Belongs to the TMEM47 family.</text>
</comment>
<protein>
    <recommendedName>
        <fullName evidence="11">Transmembrane protein</fullName>
    </recommendedName>
</protein>
<evidence type="ECO:0000256" key="6">
    <source>
        <dbReference type="ARBA" id="ARBA00022989"/>
    </source>
</evidence>
<dbReference type="PANTHER" id="PTHR14399">
    <property type="entry name" value="P53-INDUCED PROTEIN RELATED"/>
    <property type="match status" value="1"/>
</dbReference>
<evidence type="ECO:0000313" key="9">
    <source>
        <dbReference type="Ensembl" id="ENSCINP00000016481.3"/>
    </source>
</evidence>
<dbReference type="GO" id="GO:0005911">
    <property type="term" value="C:cell-cell junction"/>
    <property type="evidence" value="ECO:0000318"/>
    <property type="project" value="GO_Central"/>
</dbReference>
<dbReference type="STRING" id="7719.ENSCINP00000016481"/>
<feature type="transmembrane region" description="Helical" evidence="8">
    <location>
        <begin position="87"/>
        <end position="115"/>
    </location>
</feature>
<dbReference type="Pfam" id="PF13903">
    <property type="entry name" value="Claudin_2"/>
    <property type="match status" value="1"/>
</dbReference>
<keyword evidence="4 8" id="KW-0812">Transmembrane</keyword>
<dbReference type="InterPro" id="IPR004031">
    <property type="entry name" value="PMP22/EMP/MP20/Claudin"/>
</dbReference>
<organism evidence="9 10">
    <name type="scientific">Ciona intestinalis</name>
    <name type="common">Transparent sea squirt</name>
    <name type="synonym">Ascidia intestinalis</name>
    <dbReference type="NCBI Taxonomy" id="7719"/>
    <lineage>
        <taxon>Eukaryota</taxon>
        <taxon>Metazoa</taxon>
        <taxon>Chordata</taxon>
        <taxon>Tunicata</taxon>
        <taxon>Ascidiacea</taxon>
        <taxon>Phlebobranchia</taxon>
        <taxon>Cionidae</taxon>
        <taxon>Ciona</taxon>
    </lineage>
</organism>